<dbReference type="Proteomes" id="UP000078340">
    <property type="component" value="Unassembled WGS sequence"/>
</dbReference>
<reference evidence="3 6" key="3">
    <citation type="submission" date="2016-02" db="EMBL/GenBank/DDBJ databases">
        <title>Biosynthesis of antibiotic leucinostatins and their inhibition on Phytophthora in bio-control Purpureocillium lilacinum.</title>
        <authorList>
            <person name="Wang G."/>
            <person name="Liu Z."/>
            <person name="Lin R."/>
            <person name="Li E."/>
            <person name="Mao Z."/>
            <person name="Ling J."/>
            <person name="Yin W."/>
            <person name="Xie B."/>
        </authorList>
    </citation>
    <scope>NUCLEOTIDE SEQUENCE [LARGE SCALE GENOMIC DNA]</scope>
    <source>
        <strain evidence="4">PLBJ-1</strain>
        <strain evidence="3">PLFJ-1</strain>
    </source>
</reference>
<evidence type="ECO:0000313" key="2">
    <source>
        <dbReference type="EMBL" id="KAK4092147.1"/>
    </source>
</evidence>
<dbReference type="EMBL" id="LSBH01000005">
    <property type="protein sequence ID" value="OAQ78341.1"/>
    <property type="molecule type" value="Genomic_DNA"/>
</dbReference>
<evidence type="ECO:0000256" key="1">
    <source>
        <dbReference type="SAM" id="SignalP"/>
    </source>
</evidence>
<reference evidence="2" key="4">
    <citation type="submission" date="2023-11" db="EMBL/GenBank/DDBJ databases">
        <authorList>
            <person name="Beijen E."/>
            <person name="Ohm R.A."/>
        </authorList>
    </citation>
    <scope>NUCLEOTIDE SEQUENCE</scope>
    <source>
        <strain evidence="2">CBS 150709</strain>
    </source>
</reference>
<feature type="chain" id="PRO_5010456020" description="Hydrophobin 3" evidence="1">
    <location>
        <begin position="19"/>
        <end position="89"/>
    </location>
</feature>
<dbReference type="Proteomes" id="UP000245956">
    <property type="component" value="Unassembled WGS sequence"/>
</dbReference>
<dbReference type="Proteomes" id="UP000078240">
    <property type="component" value="Unassembled WGS sequence"/>
</dbReference>
<evidence type="ECO:0000313" key="7">
    <source>
        <dbReference type="Proteomes" id="UP000245956"/>
    </source>
</evidence>
<reference evidence="2 8" key="5">
    <citation type="journal article" date="2024" name="Microbiol. Resour. Announc.">
        <title>Genome annotations for the ascomycete fungi Trichoderma harzianum, Trichoderma aggressivum, and Purpureocillium lilacinum.</title>
        <authorList>
            <person name="Beijen E.P.W."/>
            <person name="Ohm R.A."/>
        </authorList>
    </citation>
    <scope>NUCLEOTIDE SEQUENCE [LARGE SCALE GENOMIC DNA]</scope>
    <source>
        <strain evidence="2 8">CBS 150709</strain>
    </source>
</reference>
<dbReference type="KEGG" id="plj:28892589"/>
<evidence type="ECO:0008006" key="9">
    <source>
        <dbReference type="Google" id="ProtNLM"/>
    </source>
</evidence>
<feature type="signal peptide" evidence="1">
    <location>
        <begin position="1"/>
        <end position="18"/>
    </location>
</feature>
<reference evidence="5 7" key="2">
    <citation type="journal article" date="2016" name="Front. Microbiol.">
        <title>Genome and transcriptome sequences reveal the specific parasitism of the nematophagous Purpureocillium lilacinum 36-1.</title>
        <authorList>
            <person name="Xie J."/>
            <person name="Li S."/>
            <person name="Mo C."/>
            <person name="Xiao X."/>
            <person name="Peng D."/>
            <person name="Wang G."/>
            <person name="Xiao Y."/>
        </authorList>
    </citation>
    <scope>NUCLEOTIDE SEQUENCE [LARGE SCALE GENOMIC DNA]</scope>
    <source>
        <strain evidence="5 7">36-1</strain>
    </source>
</reference>
<dbReference type="RefSeq" id="XP_018173968.1">
    <property type="nucleotide sequence ID" value="XM_018327540.1"/>
</dbReference>
<evidence type="ECO:0000313" key="8">
    <source>
        <dbReference type="Proteomes" id="UP001287286"/>
    </source>
</evidence>
<dbReference type="EMBL" id="LCWV01000001">
    <property type="protein sequence ID" value="PWI76874.1"/>
    <property type="molecule type" value="Genomic_DNA"/>
</dbReference>
<comment type="caution">
    <text evidence="3">The sequence shown here is derived from an EMBL/GenBank/DDBJ whole genome shotgun (WGS) entry which is preliminary data.</text>
</comment>
<dbReference type="Pfam" id="PF22354">
    <property type="entry name" value="Eas"/>
    <property type="match status" value="1"/>
</dbReference>
<evidence type="ECO:0000313" key="6">
    <source>
        <dbReference type="Proteomes" id="UP000078340"/>
    </source>
</evidence>
<keyword evidence="1" id="KW-0732">Signal</keyword>
<evidence type="ECO:0000313" key="3">
    <source>
        <dbReference type="EMBL" id="OAQ76935.1"/>
    </source>
</evidence>
<dbReference type="GeneID" id="28892589"/>
<dbReference type="EMBL" id="JAWRVI010000009">
    <property type="protein sequence ID" value="KAK4092147.1"/>
    <property type="molecule type" value="Genomic_DNA"/>
</dbReference>
<reference evidence="5" key="1">
    <citation type="submission" date="2015-05" db="EMBL/GenBank/DDBJ databases">
        <authorList>
            <person name="Wang D.B."/>
            <person name="Wang M."/>
        </authorList>
    </citation>
    <scope>NUCLEOTIDE SEQUENCE</scope>
    <source>
        <strain evidence="5">36-1</strain>
    </source>
</reference>
<name>A0A179GGH1_PURLI</name>
<gene>
    <name evidence="5" type="ORF">PCL_04068</name>
    <name evidence="2" type="ORF">Purlil1_3400</name>
    <name evidence="4" type="ORF">VFPBJ_06460</name>
    <name evidence="3" type="ORF">VFPFJ_10472</name>
</gene>
<dbReference type="AlphaFoldDB" id="A0A179GGH1"/>
<evidence type="ECO:0000313" key="5">
    <source>
        <dbReference type="EMBL" id="PWI76874.1"/>
    </source>
</evidence>
<evidence type="ECO:0000313" key="4">
    <source>
        <dbReference type="EMBL" id="OAQ78341.1"/>
    </source>
</evidence>
<keyword evidence="8" id="KW-1185">Reference proteome</keyword>
<organism evidence="3 6">
    <name type="scientific">Purpureocillium lilacinum</name>
    <name type="common">Paecilomyces lilacinus</name>
    <dbReference type="NCBI Taxonomy" id="33203"/>
    <lineage>
        <taxon>Eukaryota</taxon>
        <taxon>Fungi</taxon>
        <taxon>Dikarya</taxon>
        <taxon>Ascomycota</taxon>
        <taxon>Pezizomycotina</taxon>
        <taxon>Sordariomycetes</taxon>
        <taxon>Hypocreomycetidae</taxon>
        <taxon>Hypocreales</taxon>
        <taxon>Ophiocordycipitaceae</taxon>
        <taxon>Purpureocillium</taxon>
    </lineage>
</organism>
<dbReference type="OrthoDB" id="8115477at2759"/>
<protein>
    <recommendedName>
        <fullName evidence="9">Hydrophobin 3</fullName>
    </recommendedName>
</protein>
<sequence length="89" mass="9134">MKYTAALSVLALAATAVAAPADLEARTNHNNPPPSNCNNNGKQVCCSGLLTCLVQVLGASCNNQAYCCNTEAPVGSLINIALLNCVDIL</sequence>
<proteinExistence type="predicted"/>
<dbReference type="EMBL" id="LSBI01000013">
    <property type="protein sequence ID" value="OAQ76935.1"/>
    <property type="molecule type" value="Genomic_DNA"/>
</dbReference>
<accession>A0A179GGH1</accession>
<dbReference type="Proteomes" id="UP001287286">
    <property type="component" value="Unassembled WGS sequence"/>
</dbReference>
<dbReference type="OMA" id="CCETNAV"/>